<protein>
    <submittedName>
        <fullName evidence="2">Disks large-like protein</fullName>
    </submittedName>
</protein>
<reference evidence="2 3" key="1">
    <citation type="submission" date="2015-04" db="EMBL/GenBank/DDBJ databases">
        <title>Lasius niger genome sequencing.</title>
        <authorList>
            <person name="Konorov E.A."/>
            <person name="Nikitin M.A."/>
            <person name="Kirill M.V."/>
            <person name="Chang P."/>
        </authorList>
    </citation>
    <scope>NUCLEOTIDE SEQUENCE [LARGE SCALE GENOMIC DNA]</scope>
    <source>
        <tissue evidence="2">Whole</tissue>
    </source>
</reference>
<proteinExistence type="predicted"/>
<evidence type="ECO:0000313" key="2">
    <source>
        <dbReference type="EMBL" id="KMR04700.1"/>
    </source>
</evidence>
<accession>A0A0J7L9I7</accession>
<dbReference type="Proteomes" id="UP000036403">
    <property type="component" value="Unassembled WGS sequence"/>
</dbReference>
<comment type="caution">
    <text evidence="2">The sequence shown here is derived from an EMBL/GenBank/DDBJ whole genome shotgun (WGS) entry which is preliminary data.</text>
</comment>
<dbReference type="EMBL" id="LBMM01000157">
    <property type="protein sequence ID" value="KMR04700.1"/>
    <property type="molecule type" value="Genomic_DNA"/>
</dbReference>
<feature type="compositionally biased region" description="Basic residues" evidence="1">
    <location>
        <begin position="8"/>
        <end position="29"/>
    </location>
</feature>
<feature type="region of interest" description="Disordered" evidence="1">
    <location>
        <begin position="46"/>
        <end position="67"/>
    </location>
</feature>
<dbReference type="PaxDb" id="67767-A0A0J7L9I7"/>
<name>A0A0J7L9I7_LASNI</name>
<feature type="region of interest" description="Disordered" evidence="1">
    <location>
        <begin position="1"/>
        <end position="33"/>
    </location>
</feature>
<evidence type="ECO:0000313" key="3">
    <source>
        <dbReference type="Proteomes" id="UP000036403"/>
    </source>
</evidence>
<dbReference type="AlphaFoldDB" id="A0A0J7L9I7"/>
<keyword evidence="3" id="KW-1185">Reference proteome</keyword>
<gene>
    <name evidence="2" type="ORF">RF55_522</name>
</gene>
<organism evidence="2 3">
    <name type="scientific">Lasius niger</name>
    <name type="common">Black garden ant</name>
    <dbReference type="NCBI Taxonomy" id="67767"/>
    <lineage>
        <taxon>Eukaryota</taxon>
        <taxon>Metazoa</taxon>
        <taxon>Ecdysozoa</taxon>
        <taxon>Arthropoda</taxon>
        <taxon>Hexapoda</taxon>
        <taxon>Insecta</taxon>
        <taxon>Pterygota</taxon>
        <taxon>Neoptera</taxon>
        <taxon>Endopterygota</taxon>
        <taxon>Hymenoptera</taxon>
        <taxon>Apocrita</taxon>
        <taxon>Aculeata</taxon>
        <taxon>Formicoidea</taxon>
        <taxon>Formicidae</taxon>
        <taxon>Formicinae</taxon>
        <taxon>Lasius</taxon>
        <taxon>Lasius</taxon>
    </lineage>
</organism>
<sequence length="87" mass="10279">MCTEARRRRDRLRKKKKKTTMKKRKKKHSYSVCPGGTERVASVFVGNEGKGRKRKGGHPSRPDGHPRRWWLCCRRARRWDGFEAVLS</sequence>
<evidence type="ECO:0000256" key="1">
    <source>
        <dbReference type="SAM" id="MobiDB-lite"/>
    </source>
</evidence>